<evidence type="ECO:0000313" key="3">
    <source>
        <dbReference type="EMBL" id="GMH14417.1"/>
    </source>
</evidence>
<organism evidence="3 4">
    <name type="scientific">Nepenthes gracilis</name>
    <name type="common">Slender pitcher plant</name>
    <dbReference type="NCBI Taxonomy" id="150966"/>
    <lineage>
        <taxon>Eukaryota</taxon>
        <taxon>Viridiplantae</taxon>
        <taxon>Streptophyta</taxon>
        <taxon>Embryophyta</taxon>
        <taxon>Tracheophyta</taxon>
        <taxon>Spermatophyta</taxon>
        <taxon>Magnoliopsida</taxon>
        <taxon>eudicotyledons</taxon>
        <taxon>Gunneridae</taxon>
        <taxon>Pentapetalae</taxon>
        <taxon>Caryophyllales</taxon>
        <taxon>Nepenthaceae</taxon>
        <taxon>Nepenthes</taxon>
    </lineage>
</organism>
<dbReference type="PIRSF" id="PIRSF037527">
    <property type="entry name" value="Small_GTPase_Tem1"/>
    <property type="match status" value="1"/>
</dbReference>
<dbReference type="Gene3D" id="3.40.50.300">
    <property type="entry name" value="P-loop containing nucleotide triphosphate hydrolases"/>
    <property type="match status" value="1"/>
</dbReference>
<dbReference type="Proteomes" id="UP001279734">
    <property type="component" value="Unassembled WGS sequence"/>
</dbReference>
<accession>A0AAD3SPY1</accession>
<protein>
    <recommendedName>
        <fullName evidence="5">Septum-promoting GTP-binding protein 1</fullName>
    </recommendedName>
</protein>
<dbReference type="InterPro" id="IPR001806">
    <property type="entry name" value="Small_GTPase"/>
</dbReference>
<keyword evidence="1" id="KW-0547">Nucleotide-binding</keyword>
<gene>
    <name evidence="3" type="ORF">Nepgr_016258</name>
</gene>
<dbReference type="GO" id="GO:0003924">
    <property type="term" value="F:GTPase activity"/>
    <property type="evidence" value="ECO:0007669"/>
    <property type="project" value="InterPro"/>
</dbReference>
<proteinExistence type="predicted"/>
<dbReference type="AlphaFoldDB" id="A0AAD3SPY1"/>
<comment type="caution">
    <text evidence="3">The sequence shown here is derived from an EMBL/GenBank/DDBJ whole genome shotgun (WGS) entry which is preliminary data.</text>
</comment>
<dbReference type="PROSITE" id="PS51419">
    <property type="entry name" value="RAB"/>
    <property type="match status" value="1"/>
</dbReference>
<dbReference type="InterPro" id="IPR027417">
    <property type="entry name" value="P-loop_NTPase"/>
</dbReference>
<evidence type="ECO:0008006" key="5">
    <source>
        <dbReference type="Google" id="ProtNLM"/>
    </source>
</evidence>
<dbReference type="InterPro" id="IPR017231">
    <property type="entry name" value="Small_GTPase_Tem1/Spg1"/>
</dbReference>
<dbReference type="PANTHER" id="PTHR47978">
    <property type="match status" value="1"/>
</dbReference>
<dbReference type="PRINTS" id="PR00449">
    <property type="entry name" value="RASTRNSFRMNG"/>
</dbReference>
<dbReference type="FunFam" id="3.40.50.300:FF:000927">
    <property type="entry name" value="Septum-promoting GTP-binding protein 1"/>
    <property type="match status" value="1"/>
</dbReference>
<feature type="region of interest" description="Disordered" evidence="2">
    <location>
        <begin position="47"/>
        <end position="74"/>
    </location>
</feature>
<evidence type="ECO:0000256" key="2">
    <source>
        <dbReference type="SAM" id="MobiDB-lite"/>
    </source>
</evidence>
<name>A0AAD3SPY1_NEPGR</name>
<evidence type="ECO:0000256" key="1">
    <source>
        <dbReference type="ARBA" id="ARBA00022741"/>
    </source>
</evidence>
<dbReference type="SUPFAM" id="SSF52540">
    <property type="entry name" value="P-loop containing nucleoside triphosphate hydrolases"/>
    <property type="match status" value="1"/>
</dbReference>
<reference evidence="3" key="1">
    <citation type="submission" date="2023-05" db="EMBL/GenBank/DDBJ databases">
        <title>Nepenthes gracilis genome sequencing.</title>
        <authorList>
            <person name="Fukushima K."/>
        </authorList>
    </citation>
    <scope>NUCLEOTIDE SEQUENCE</scope>
    <source>
        <strain evidence="3">SING2019-196</strain>
    </source>
</reference>
<dbReference type="EMBL" id="BSYO01000014">
    <property type="protein sequence ID" value="GMH14417.1"/>
    <property type="molecule type" value="Genomic_DNA"/>
</dbReference>
<evidence type="ECO:0000313" key="4">
    <source>
        <dbReference type="Proteomes" id="UP001279734"/>
    </source>
</evidence>
<dbReference type="SMART" id="SM00175">
    <property type="entry name" value="RAB"/>
    <property type="match status" value="1"/>
</dbReference>
<dbReference type="Pfam" id="PF00071">
    <property type="entry name" value="Ras"/>
    <property type="match status" value="1"/>
</dbReference>
<keyword evidence="4" id="KW-1185">Reference proteome</keyword>
<dbReference type="GO" id="GO:0005525">
    <property type="term" value="F:GTP binding"/>
    <property type="evidence" value="ECO:0007669"/>
    <property type="project" value="InterPro"/>
</dbReference>
<sequence>MARFCRKIMRVSIKWRILDGVSSFRRFFRQVWESILVYSTGKPANYRPLARRPSSPPPPPEEVDPGDRNPGGYDTDSDLVPLKISLLGDCRTGKTSFVIKFVGEEQERKGLQMSGLNLMDKTIFLRGARIAFSIWDVGGERNSLGHVPIACKDAVAILFMFDLTSRCTLQSVIGWYSKARNWNQTAILVLIGNKFDDFVRLPPDLQRTIVTQARAYARAMKAALFFSSATHNINVSKIFKFITAKLFDLPWPLQRNLTVGEPIVDFF</sequence>